<feature type="compositionally biased region" description="Basic and acidic residues" evidence="1">
    <location>
        <begin position="28"/>
        <end position="39"/>
    </location>
</feature>
<dbReference type="AlphaFoldDB" id="A0A2A6BNB1"/>
<proteinExistence type="predicted"/>
<name>A0A2A6BNB1_PRIPA</name>
<sequence length="77" mass="8894">MNIMFGVRNLLRHLLEDPVDENVEEADSGTKKSRGDEKTKKIRKKKENNAREVDEEADEDSPRSRPFETTEVPSRGH</sequence>
<evidence type="ECO:0000313" key="2">
    <source>
        <dbReference type="EnsemblMetazoa" id="PPA33135.1"/>
    </source>
</evidence>
<accession>A0A8R1UNU5</accession>
<protein>
    <submittedName>
        <fullName evidence="2">Uncharacterized protein</fullName>
    </submittedName>
</protein>
<dbReference type="Proteomes" id="UP000005239">
    <property type="component" value="Unassembled WGS sequence"/>
</dbReference>
<evidence type="ECO:0000313" key="3">
    <source>
        <dbReference type="Proteomes" id="UP000005239"/>
    </source>
</evidence>
<dbReference type="EnsemblMetazoa" id="PPA33135.1">
    <property type="protein sequence ID" value="PPA33135.1"/>
    <property type="gene ID" value="WBGene00205995"/>
</dbReference>
<reference evidence="2" key="2">
    <citation type="submission" date="2022-06" db="UniProtKB">
        <authorList>
            <consortium name="EnsemblMetazoa"/>
        </authorList>
    </citation>
    <scope>IDENTIFICATION</scope>
    <source>
        <strain evidence="2">PS312</strain>
    </source>
</reference>
<evidence type="ECO:0000256" key="1">
    <source>
        <dbReference type="SAM" id="MobiDB-lite"/>
    </source>
</evidence>
<feature type="compositionally biased region" description="Acidic residues" evidence="1">
    <location>
        <begin position="18"/>
        <end position="27"/>
    </location>
</feature>
<organism evidence="2 3">
    <name type="scientific">Pristionchus pacificus</name>
    <name type="common">Parasitic nematode worm</name>
    <dbReference type="NCBI Taxonomy" id="54126"/>
    <lineage>
        <taxon>Eukaryota</taxon>
        <taxon>Metazoa</taxon>
        <taxon>Ecdysozoa</taxon>
        <taxon>Nematoda</taxon>
        <taxon>Chromadorea</taxon>
        <taxon>Rhabditida</taxon>
        <taxon>Rhabditina</taxon>
        <taxon>Diplogasteromorpha</taxon>
        <taxon>Diplogasteroidea</taxon>
        <taxon>Neodiplogasteridae</taxon>
        <taxon>Pristionchus</taxon>
    </lineage>
</organism>
<accession>A0A2A6BNB1</accession>
<gene>
    <name evidence="2" type="primary">WBGene00205995</name>
</gene>
<feature type="region of interest" description="Disordered" evidence="1">
    <location>
        <begin position="18"/>
        <end position="77"/>
    </location>
</feature>
<keyword evidence="3" id="KW-1185">Reference proteome</keyword>
<reference evidence="3" key="1">
    <citation type="journal article" date="2008" name="Nat. Genet.">
        <title>The Pristionchus pacificus genome provides a unique perspective on nematode lifestyle and parasitism.</title>
        <authorList>
            <person name="Dieterich C."/>
            <person name="Clifton S.W."/>
            <person name="Schuster L.N."/>
            <person name="Chinwalla A."/>
            <person name="Delehaunty K."/>
            <person name="Dinkelacker I."/>
            <person name="Fulton L."/>
            <person name="Fulton R."/>
            <person name="Godfrey J."/>
            <person name="Minx P."/>
            <person name="Mitreva M."/>
            <person name="Roeseler W."/>
            <person name="Tian H."/>
            <person name="Witte H."/>
            <person name="Yang S.P."/>
            <person name="Wilson R.K."/>
            <person name="Sommer R.J."/>
        </authorList>
    </citation>
    <scope>NUCLEOTIDE SEQUENCE [LARGE SCALE GENOMIC DNA]</scope>
    <source>
        <strain evidence="3">PS312</strain>
    </source>
</reference>